<organism evidence="2 3">
    <name type="scientific">candidate division WOR-3 bacterium</name>
    <dbReference type="NCBI Taxonomy" id="2052148"/>
    <lineage>
        <taxon>Bacteria</taxon>
        <taxon>Bacteria division WOR-3</taxon>
    </lineage>
</organism>
<dbReference type="InterPro" id="IPR027417">
    <property type="entry name" value="P-loop_NTPase"/>
</dbReference>
<dbReference type="PANTHER" id="PTHR43394:SF1">
    <property type="entry name" value="ATP-BINDING CASSETTE SUB-FAMILY B MEMBER 10, MITOCHONDRIAL"/>
    <property type="match status" value="1"/>
</dbReference>
<dbReference type="Proteomes" id="UP000885826">
    <property type="component" value="Unassembled WGS sequence"/>
</dbReference>
<evidence type="ECO:0000259" key="1">
    <source>
        <dbReference type="Pfam" id="PF00005"/>
    </source>
</evidence>
<evidence type="ECO:0000313" key="2">
    <source>
        <dbReference type="EMBL" id="HEC79154.1"/>
    </source>
</evidence>
<dbReference type="AlphaFoldDB" id="A0A9C9END7"/>
<dbReference type="GO" id="GO:0015421">
    <property type="term" value="F:ABC-type oligopeptide transporter activity"/>
    <property type="evidence" value="ECO:0007669"/>
    <property type="project" value="TreeGrafter"/>
</dbReference>
<dbReference type="Gene3D" id="3.40.50.300">
    <property type="entry name" value="P-loop containing nucleotide triphosphate hydrolases"/>
    <property type="match status" value="1"/>
</dbReference>
<dbReference type="GO" id="GO:0090374">
    <property type="term" value="P:oligopeptide export from mitochondrion"/>
    <property type="evidence" value="ECO:0007669"/>
    <property type="project" value="TreeGrafter"/>
</dbReference>
<name>A0A9C9END7_UNCW3</name>
<reference evidence="2" key="1">
    <citation type="journal article" date="2020" name="mSystems">
        <title>Genome- and Community-Level Interaction Insights into Carbon Utilization and Element Cycling Functions of Hydrothermarchaeota in Hydrothermal Sediment.</title>
        <authorList>
            <person name="Zhou Z."/>
            <person name="Liu Y."/>
            <person name="Xu W."/>
            <person name="Pan J."/>
            <person name="Luo Z.H."/>
            <person name="Li M."/>
        </authorList>
    </citation>
    <scope>NUCLEOTIDE SEQUENCE</scope>
    <source>
        <strain evidence="2">HyVt-388</strain>
    </source>
</reference>
<feature type="non-terminal residue" evidence="2">
    <location>
        <position position="1"/>
    </location>
</feature>
<protein>
    <submittedName>
        <fullName evidence="2">ATP-binding cassette domain-containing protein</fullName>
    </submittedName>
</protein>
<dbReference type="GO" id="GO:0016887">
    <property type="term" value="F:ATP hydrolysis activity"/>
    <property type="evidence" value="ECO:0007669"/>
    <property type="project" value="InterPro"/>
</dbReference>
<dbReference type="InterPro" id="IPR003439">
    <property type="entry name" value="ABC_transporter-like_ATP-bd"/>
</dbReference>
<gene>
    <name evidence="2" type="ORF">ENI34_08455</name>
</gene>
<dbReference type="Pfam" id="PF00005">
    <property type="entry name" value="ABC_tran"/>
    <property type="match status" value="1"/>
</dbReference>
<dbReference type="PANTHER" id="PTHR43394">
    <property type="entry name" value="ATP-DEPENDENT PERMEASE MDL1, MITOCHONDRIAL"/>
    <property type="match status" value="1"/>
</dbReference>
<comment type="caution">
    <text evidence="2">The sequence shown here is derived from an EMBL/GenBank/DDBJ whole genome shotgun (WGS) entry which is preliminary data.</text>
</comment>
<sequence length="120" mass="13859">RFPHRYDEDVTERGITFSTGERQLLSFARALAFDPKILVLDEATANIDTETEKLIQDGLKKLMLGRTSIIIAHRLSTIKEVDRIYVIHKGEIKEVGTHEELIKKKGIYYSLYQLQSLQLK</sequence>
<dbReference type="SUPFAM" id="SSF52540">
    <property type="entry name" value="P-loop containing nucleoside triphosphate hydrolases"/>
    <property type="match status" value="1"/>
</dbReference>
<dbReference type="GO" id="GO:0005524">
    <property type="term" value="F:ATP binding"/>
    <property type="evidence" value="ECO:0007669"/>
    <property type="project" value="UniProtKB-KW"/>
</dbReference>
<dbReference type="InterPro" id="IPR039421">
    <property type="entry name" value="Type_1_exporter"/>
</dbReference>
<keyword evidence="2" id="KW-0547">Nucleotide-binding</keyword>
<feature type="domain" description="ABC transporter" evidence="1">
    <location>
        <begin position="6"/>
        <end position="45"/>
    </location>
</feature>
<keyword evidence="2" id="KW-0067">ATP-binding</keyword>
<dbReference type="EMBL" id="DRIG01000090">
    <property type="protein sequence ID" value="HEC79154.1"/>
    <property type="molecule type" value="Genomic_DNA"/>
</dbReference>
<proteinExistence type="predicted"/>
<accession>A0A9C9END7</accession>
<evidence type="ECO:0000313" key="3">
    <source>
        <dbReference type="Proteomes" id="UP000885826"/>
    </source>
</evidence>